<dbReference type="EMBL" id="JNFF01000083">
    <property type="protein sequence ID" value="KEQ29142.1"/>
    <property type="molecule type" value="Genomic_DNA"/>
</dbReference>
<dbReference type="OrthoDB" id="776236at2"/>
<dbReference type="AlphaFoldDB" id="A0A081PEL9"/>
<protein>
    <submittedName>
        <fullName evidence="1">Uncharacterized protein</fullName>
    </submittedName>
</protein>
<comment type="caution">
    <text evidence="1">The sequence shown here is derived from an EMBL/GenBank/DDBJ whole genome shotgun (WGS) entry which is preliminary data.</text>
</comment>
<evidence type="ECO:0000313" key="1">
    <source>
        <dbReference type="EMBL" id="KEQ29142.1"/>
    </source>
</evidence>
<evidence type="ECO:0000313" key="2">
    <source>
        <dbReference type="Proteomes" id="UP000028007"/>
    </source>
</evidence>
<dbReference type="Proteomes" id="UP000028007">
    <property type="component" value="Unassembled WGS sequence"/>
</dbReference>
<name>A0A081PEL9_9SPHI</name>
<accession>A0A081PEL9</accession>
<proteinExistence type="predicted"/>
<organism evidence="1 2">
    <name type="scientific">Pedobacter antarcticus 4BY</name>
    <dbReference type="NCBI Taxonomy" id="1358423"/>
    <lineage>
        <taxon>Bacteria</taxon>
        <taxon>Pseudomonadati</taxon>
        <taxon>Bacteroidota</taxon>
        <taxon>Sphingobacteriia</taxon>
        <taxon>Sphingobacteriales</taxon>
        <taxon>Sphingobacteriaceae</taxon>
        <taxon>Pedobacter</taxon>
    </lineage>
</organism>
<reference evidence="1 2" key="1">
    <citation type="journal article" date="1992" name="Int. J. Syst. Bacteriol.">
        <title>Sphingobacterium antarcticus sp. nov. a Psychrotrophic Bacterium from the Soils of Schirmacher Oasis, Antarctica.</title>
        <authorList>
            <person name="Shivaji S."/>
            <person name="Ray M.K."/>
            <person name="Rao N.S."/>
            <person name="Saiserr L."/>
            <person name="Jagannadham M.V."/>
            <person name="Kumar G.S."/>
            <person name="Reddy G."/>
            <person name="Bhargava P.M."/>
        </authorList>
    </citation>
    <scope>NUCLEOTIDE SEQUENCE [LARGE SCALE GENOMIC DNA]</scope>
    <source>
        <strain evidence="1 2">4BY</strain>
    </source>
</reference>
<keyword evidence="2" id="KW-1185">Reference proteome</keyword>
<dbReference type="RefSeq" id="WP_037442765.1">
    <property type="nucleotide sequence ID" value="NZ_JNFF01000083.1"/>
</dbReference>
<sequence>MENEIHNEFEALGYKIILSGYALVYLDEVYTLYSKSKGTPLYENLRFQCEMLISEMYYRNELFEKSWIIDFTLINDYSIDYPAYFNLIGRVKDTAIILDRVVEIKPFIFAFLTQTSCSWEGKIPVFGWYAKTYPDDDQNSSSILASSVNDLALEMGANLNASQSYKENVISLVKEWERAGDALHQFILSYKQAGNEEKQALLEKYFKKETLKFYTDYVNKYYVDKL</sequence>
<gene>
    <name evidence="1" type="ORF">N180_09870</name>
</gene>